<sequence>MRSRTSLAVLPRLEVLASHERTQRTSKNTEWGSGRGLVQRGREEPPPKLPKTPSKFTP</sequence>
<feature type="region of interest" description="Disordered" evidence="1">
    <location>
        <begin position="18"/>
        <end position="58"/>
    </location>
</feature>
<evidence type="ECO:0000313" key="3">
    <source>
        <dbReference type="Proteomes" id="UP001419268"/>
    </source>
</evidence>
<name>A0AAP0PMU8_9MAGN</name>
<dbReference type="EMBL" id="JBBNAG010000003">
    <property type="protein sequence ID" value="KAK9148299.1"/>
    <property type="molecule type" value="Genomic_DNA"/>
</dbReference>
<organism evidence="2 3">
    <name type="scientific">Stephania cephalantha</name>
    <dbReference type="NCBI Taxonomy" id="152367"/>
    <lineage>
        <taxon>Eukaryota</taxon>
        <taxon>Viridiplantae</taxon>
        <taxon>Streptophyta</taxon>
        <taxon>Embryophyta</taxon>
        <taxon>Tracheophyta</taxon>
        <taxon>Spermatophyta</taxon>
        <taxon>Magnoliopsida</taxon>
        <taxon>Ranunculales</taxon>
        <taxon>Menispermaceae</taxon>
        <taxon>Menispermoideae</taxon>
        <taxon>Cissampelideae</taxon>
        <taxon>Stephania</taxon>
    </lineage>
</organism>
<evidence type="ECO:0000256" key="1">
    <source>
        <dbReference type="SAM" id="MobiDB-lite"/>
    </source>
</evidence>
<dbReference type="Proteomes" id="UP001419268">
    <property type="component" value="Unassembled WGS sequence"/>
</dbReference>
<keyword evidence="3" id="KW-1185">Reference proteome</keyword>
<proteinExistence type="predicted"/>
<dbReference type="AlphaFoldDB" id="A0AAP0PMU8"/>
<gene>
    <name evidence="2" type="ORF">Scep_007056</name>
</gene>
<protein>
    <submittedName>
        <fullName evidence="2">Uncharacterized protein</fullName>
    </submittedName>
</protein>
<evidence type="ECO:0000313" key="2">
    <source>
        <dbReference type="EMBL" id="KAK9148299.1"/>
    </source>
</evidence>
<comment type="caution">
    <text evidence="2">The sequence shown here is derived from an EMBL/GenBank/DDBJ whole genome shotgun (WGS) entry which is preliminary data.</text>
</comment>
<reference evidence="2 3" key="1">
    <citation type="submission" date="2024-01" db="EMBL/GenBank/DDBJ databases">
        <title>Genome assemblies of Stephania.</title>
        <authorList>
            <person name="Yang L."/>
        </authorList>
    </citation>
    <scope>NUCLEOTIDE SEQUENCE [LARGE SCALE GENOMIC DNA]</scope>
    <source>
        <strain evidence="2">JXDWG</strain>
        <tissue evidence="2">Leaf</tissue>
    </source>
</reference>
<accession>A0AAP0PMU8</accession>